<dbReference type="SUPFAM" id="SSF55326">
    <property type="entry name" value="PurM N-terminal domain-like"/>
    <property type="match status" value="1"/>
</dbReference>
<evidence type="ECO:0000259" key="2">
    <source>
        <dbReference type="Pfam" id="PF00586"/>
    </source>
</evidence>
<dbReference type="Pfam" id="PF02769">
    <property type="entry name" value="AIRS_C"/>
    <property type="match status" value="1"/>
</dbReference>
<dbReference type="InterPro" id="IPR036676">
    <property type="entry name" value="PurM-like_C_sf"/>
</dbReference>
<dbReference type="PIRSF" id="PIRSF036540">
    <property type="entry name" value="UCP036540_AIR"/>
    <property type="match status" value="1"/>
</dbReference>
<comment type="caution">
    <text evidence="4">The sequence shown here is derived from an EMBL/GenBank/DDBJ whole genome shotgun (WGS) entry which is preliminary data.</text>
</comment>
<sequence length="320" mass="33801">MTQLSTKPIDLRELAAALAHHPSVVEKAGIHKAYTRAQDVCGNVSLGDDCAAIEDPESGGYLLFAAEGMLESFVAQDPWFAGYSAVMVNLSDVAAMGGRPIAITNTLWASEGPACEAIWQGMRAASEAYGVPVVGGHTTRISAEAPAHLGASVLGRAGKHLLTSFDARADDRLVIAVDLNGAYRGDKPFWNASTTTDPEILRSNLRLLPQLAEDQLCSAAKDISNGGIIGTLAMLCACSRVGVVVDLDRLPCPSGAEMMKWLISFPSYGYAFAVSENKVNEVVSIFGERGVAAAECGFFTKEEGISLSFGNKVEPVDFAV</sequence>
<feature type="domain" description="PurM-like N-terminal" evidence="2">
    <location>
        <begin position="47"/>
        <end position="156"/>
    </location>
</feature>
<dbReference type="AlphaFoldDB" id="A0A927F530"/>
<accession>A0A927F530</accession>
<keyword evidence="1" id="KW-0784">Thiamine biosynthesis</keyword>
<dbReference type="InterPro" id="IPR011413">
    <property type="entry name" value="UCP036540_AIR"/>
</dbReference>
<dbReference type="SUPFAM" id="SSF56042">
    <property type="entry name" value="PurM C-terminal domain-like"/>
    <property type="match status" value="1"/>
</dbReference>
<dbReference type="InterPro" id="IPR024030">
    <property type="entry name" value="AIR_synthase-rel_sll0787"/>
</dbReference>
<dbReference type="NCBIfam" id="TIGR04049">
    <property type="entry name" value="AIR_rel_sll0787"/>
    <property type="match status" value="1"/>
</dbReference>
<protein>
    <submittedName>
        <fullName evidence="4">Sll0787 family AIR synthase-like protein</fullName>
    </submittedName>
</protein>
<dbReference type="RefSeq" id="WP_191615167.1">
    <property type="nucleotide sequence ID" value="NZ_JACYFG010000002.1"/>
</dbReference>
<dbReference type="GO" id="GO:0009228">
    <property type="term" value="P:thiamine biosynthetic process"/>
    <property type="evidence" value="ECO:0007669"/>
    <property type="project" value="UniProtKB-KW"/>
</dbReference>
<proteinExistence type="predicted"/>
<dbReference type="GO" id="GO:0009030">
    <property type="term" value="F:thiamine-phosphate kinase activity"/>
    <property type="evidence" value="ECO:0007669"/>
    <property type="project" value="InterPro"/>
</dbReference>
<dbReference type="CDD" id="cd02192">
    <property type="entry name" value="PurM-like3"/>
    <property type="match status" value="1"/>
</dbReference>
<feature type="domain" description="PurM-like C-terminal" evidence="3">
    <location>
        <begin position="192"/>
        <end position="307"/>
    </location>
</feature>
<organism evidence="4 5">
    <name type="scientific">Pelagicoccus enzymogenes</name>
    <dbReference type="NCBI Taxonomy" id="2773457"/>
    <lineage>
        <taxon>Bacteria</taxon>
        <taxon>Pseudomonadati</taxon>
        <taxon>Verrucomicrobiota</taxon>
        <taxon>Opitutia</taxon>
        <taxon>Puniceicoccales</taxon>
        <taxon>Pelagicoccaceae</taxon>
        <taxon>Pelagicoccus</taxon>
    </lineage>
</organism>
<dbReference type="InterPro" id="IPR016188">
    <property type="entry name" value="PurM-like_N"/>
</dbReference>
<dbReference type="Pfam" id="PF00586">
    <property type="entry name" value="AIRS"/>
    <property type="match status" value="1"/>
</dbReference>
<dbReference type="PANTHER" id="PTHR30270:SF0">
    <property type="entry name" value="THIAMINE-MONOPHOSPHATE KINASE"/>
    <property type="match status" value="1"/>
</dbReference>
<evidence type="ECO:0000313" key="5">
    <source>
        <dbReference type="Proteomes" id="UP000622317"/>
    </source>
</evidence>
<dbReference type="InterPro" id="IPR006283">
    <property type="entry name" value="ThiL-like"/>
</dbReference>
<evidence type="ECO:0000259" key="3">
    <source>
        <dbReference type="Pfam" id="PF02769"/>
    </source>
</evidence>
<dbReference type="PANTHER" id="PTHR30270">
    <property type="entry name" value="THIAMINE-MONOPHOSPHATE KINASE"/>
    <property type="match status" value="1"/>
</dbReference>
<dbReference type="Gene3D" id="3.30.1330.10">
    <property type="entry name" value="PurM-like, N-terminal domain"/>
    <property type="match status" value="1"/>
</dbReference>
<evidence type="ECO:0000313" key="4">
    <source>
        <dbReference type="EMBL" id="MBD5778039.1"/>
    </source>
</evidence>
<reference evidence="4" key="1">
    <citation type="submission" date="2020-09" db="EMBL/GenBank/DDBJ databases">
        <title>Pelagicoccus enzymogenes sp. nov. with an EPS production, isolated from marine sediment.</title>
        <authorList>
            <person name="Feng X."/>
        </authorList>
    </citation>
    <scope>NUCLEOTIDE SEQUENCE</scope>
    <source>
        <strain evidence="4">NFK12</strain>
    </source>
</reference>
<dbReference type="Proteomes" id="UP000622317">
    <property type="component" value="Unassembled WGS sequence"/>
</dbReference>
<keyword evidence="5" id="KW-1185">Reference proteome</keyword>
<dbReference type="InterPro" id="IPR010918">
    <property type="entry name" value="PurM-like_C_dom"/>
</dbReference>
<dbReference type="InterPro" id="IPR036921">
    <property type="entry name" value="PurM-like_N_sf"/>
</dbReference>
<dbReference type="Gene3D" id="3.90.650.10">
    <property type="entry name" value="PurM-like C-terminal domain"/>
    <property type="match status" value="1"/>
</dbReference>
<evidence type="ECO:0000256" key="1">
    <source>
        <dbReference type="ARBA" id="ARBA00022977"/>
    </source>
</evidence>
<dbReference type="EMBL" id="JACYFG010000002">
    <property type="protein sequence ID" value="MBD5778039.1"/>
    <property type="molecule type" value="Genomic_DNA"/>
</dbReference>
<gene>
    <name evidence="4" type="ORF">IEN85_00835</name>
</gene>
<name>A0A927F530_9BACT</name>